<dbReference type="EMBL" id="LSBH01000002">
    <property type="protein sequence ID" value="OAQ83510.1"/>
    <property type="molecule type" value="Genomic_DNA"/>
</dbReference>
<organism evidence="1 3">
    <name type="scientific">Purpureocillium lilacinum</name>
    <name type="common">Paecilomyces lilacinus</name>
    <dbReference type="NCBI Taxonomy" id="33203"/>
    <lineage>
        <taxon>Eukaryota</taxon>
        <taxon>Fungi</taxon>
        <taxon>Dikarya</taxon>
        <taxon>Ascomycota</taxon>
        <taxon>Pezizomycotina</taxon>
        <taxon>Sordariomycetes</taxon>
        <taxon>Hypocreomycetidae</taxon>
        <taxon>Hypocreales</taxon>
        <taxon>Ophiocordycipitaceae</taxon>
        <taxon>Purpureocillium</taxon>
    </lineage>
</organism>
<dbReference type="Proteomes" id="UP000078240">
    <property type="component" value="Unassembled WGS sequence"/>
</dbReference>
<dbReference type="SUPFAM" id="SSF54427">
    <property type="entry name" value="NTF2-like"/>
    <property type="match status" value="1"/>
</dbReference>
<dbReference type="InterPro" id="IPR032710">
    <property type="entry name" value="NTF2-like_dom_sf"/>
</dbReference>
<proteinExistence type="predicted"/>
<comment type="caution">
    <text evidence="1">The sequence shown here is derived from an EMBL/GenBank/DDBJ whole genome shotgun (WGS) entry which is preliminary data.</text>
</comment>
<accession>A0A179H1T0</accession>
<dbReference type="Gene3D" id="3.10.450.50">
    <property type="match status" value="1"/>
</dbReference>
<reference evidence="1 3" key="3">
    <citation type="submission" date="2016-01" db="EMBL/GenBank/DDBJ databases">
        <title>Biosynthesis of antibiotic leucinostatins and their inhibition on Phytophthora in bio-control Purpureocillium lilacinum.</title>
        <authorList>
            <person name="Wang G."/>
            <person name="Liu Z."/>
            <person name="Lin R."/>
            <person name="Li E."/>
            <person name="Mao Z."/>
            <person name="Ling J."/>
            <person name="Yin W."/>
            <person name="Xie B."/>
        </authorList>
    </citation>
    <scope>NUCLEOTIDE SEQUENCE [LARGE SCALE GENOMIC DNA]</scope>
    <source>
        <strain evidence="1">PLBJ-1</strain>
    </source>
</reference>
<dbReference type="Proteomes" id="UP000245956">
    <property type="component" value="Unassembled WGS sequence"/>
</dbReference>
<evidence type="ECO:0008006" key="5">
    <source>
        <dbReference type="Google" id="ProtNLM"/>
    </source>
</evidence>
<dbReference type="EMBL" id="LCWV01000027">
    <property type="protein sequence ID" value="PWI66182.1"/>
    <property type="molecule type" value="Genomic_DNA"/>
</dbReference>
<protein>
    <recommendedName>
        <fullName evidence="5">SnoaL-like domain-containing protein</fullName>
    </recommendedName>
</protein>
<evidence type="ECO:0000313" key="1">
    <source>
        <dbReference type="EMBL" id="OAQ83510.1"/>
    </source>
</evidence>
<reference evidence="2" key="1">
    <citation type="submission" date="2015-05" db="EMBL/GenBank/DDBJ databases">
        <authorList>
            <person name="Wang D.B."/>
            <person name="Wang M."/>
        </authorList>
    </citation>
    <scope>NUCLEOTIDE SEQUENCE</scope>
    <source>
        <strain evidence="2">36-1</strain>
    </source>
</reference>
<name>A0A179H1T0_PURLI</name>
<evidence type="ECO:0000313" key="2">
    <source>
        <dbReference type="EMBL" id="PWI66182.1"/>
    </source>
</evidence>
<gene>
    <name evidence="2" type="ORF">PCL_05400</name>
    <name evidence="1" type="ORF">VFPBJ_02278</name>
</gene>
<sequence length="147" mass="16588">MAGGVSITKEYIASVFSHLAIVDDAAERGRFFDYVVPDVTWAIAGTSHSLAGTRHTLQAHSDATFDRLGRKLASPIKFTVGRIILDAEPEQDGSRWAMVELLGVAPRKNGEEYRNDYIWMTRWNEEGKMVELKSYFDTYLSELVLNE</sequence>
<dbReference type="AlphaFoldDB" id="A0A179H1T0"/>
<evidence type="ECO:0000313" key="4">
    <source>
        <dbReference type="Proteomes" id="UP000245956"/>
    </source>
</evidence>
<evidence type="ECO:0000313" key="3">
    <source>
        <dbReference type="Proteomes" id="UP000078240"/>
    </source>
</evidence>
<reference evidence="2 4" key="2">
    <citation type="journal article" date="2016" name="Front. Microbiol.">
        <title>Genome and transcriptome sequences reveal the specific parasitism of the nematophagous Purpureocillium lilacinum 36-1.</title>
        <authorList>
            <person name="Xie J."/>
            <person name="Li S."/>
            <person name="Mo C."/>
            <person name="Xiao X."/>
            <person name="Peng D."/>
            <person name="Wang G."/>
            <person name="Xiao Y."/>
        </authorList>
    </citation>
    <scope>NUCLEOTIDE SEQUENCE [LARGE SCALE GENOMIC DNA]</scope>
    <source>
        <strain evidence="2 4">36-1</strain>
    </source>
</reference>